<gene>
    <name evidence="1" type="ORF">EJ03DRAFT_327498</name>
</gene>
<keyword evidence="2" id="KW-1185">Reference proteome</keyword>
<evidence type="ECO:0000313" key="2">
    <source>
        <dbReference type="Proteomes" id="UP000799436"/>
    </source>
</evidence>
<dbReference type="EMBL" id="ML995835">
    <property type="protein sequence ID" value="KAF2769225.1"/>
    <property type="molecule type" value="Genomic_DNA"/>
</dbReference>
<protein>
    <submittedName>
        <fullName evidence="1">Uncharacterized protein</fullName>
    </submittedName>
</protein>
<dbReference type="AlphaFoldDB" id="A0A6G1L8Q7"/>
<dbReference type="Proteomes" id="UP000799436">
    <property type="component" value="Unassembled WGS sequence"/>
</dbReference>
<name>A0A6G1L8Q7_9PEZI</name>
<evidence type="ECO:0000313" key="1">
    <source>
        <dbReference type="EMBL" id="KAF2769225.1"/>
    </source>
</evidence>
<sequence length="85" mass="9397">MFLSRSPAHVPTVLTLFVRNVAEPSALAYRCTTLMLQFDEIVAEHAECATLRANQPAYLLQDKNCAKTATSETIACRLLLAKTSR</sequence>
<proteinExistence type="predicted"/>
<reference evidence="1" key="1">
    <citation type="journal article" date="2020" name="Stud. Mycol.">
        <title>101 Dothideomycetes genomes: a test case for predicting lifestyles and emergence of pathogens.</title>
        <authorList>
            <person name="Haridas S."/>
            <person name="Albert R."/>
            <person name="Binder M."/>
            <person name="Bloem J."/>
            <person name="Labutti K."/>
            <person name="Salamov A."/>
            <person name="Andreopoulos B."/>
            <person name="Baker S."/>
            <person name="Barry K."/>
            <person name="Bills G."/>
            <person name="Bluhm B."/>
            <person name="Cannon C."/>
            <person name="Castanera R."/>
            <person name="Culley D."/>
            <person name="Daum C."/>
            <person name="Ezra D."/>
            <person name="Gonzalez J."/>
            <person name="Henrissat B."/>
            <person name="Kuo A."/>
            <person name="Liang C."/>
            <person name="Lipzen A."/>
            <person name="Lutzoni F."/>
            <person name="Magnuson J."/>
            <person name="Mondo S."/>
            <person name="Nolan M."/>
            <person name="Ohm R."/>
            <person name="Pangilinan J."/>
            <person name="Park H.-J."/>
            <person name="Ramirez L."/>
            <person name="Alfaro M."/>
            <person name="Sun H."/>
            <person name="Tritt A."/>
            <person name="Yoshinaga Y."/>
            <person name="Zwiers L.-H."/>
            <person name="Turgeon B."/>
            <person name="Goodwin S."/>
            <person name="Spatafora J."/>
            <person name="Crous P."/>
            <person name="Grigoriev I."/>
        </authorList>
    </citation>
    <scope>NUCLEOTIDE SEQUENCE</scope>
    <source>
        <strain evidence="1">CBS 116005</strain>
    </source>
</reference>
<organism evidence="1 2">
    <name type="scientific">Teratosphaeria nubilosa</name>
    <dbReference type="NCBI Taxonomy" id="161662"/>
    <lineage>
        <taxon>Eukaryota</taxon>
        <taxon>Fungi</taxon>
        <taxon>Dikarya</taxon>
        <taxon>Ascomycota</taxon>
        <taxon>Pezizomycotina</taxon>
        <taxon>Dothideomycetes</taxon>
        <taxon>Dothideomycetidae</taxon>
        <taxon>Mycosphaerellales</taxon>
        <taxon>Teratosphaeriaceae</taxon>
        <taxon>Teratosphaeria</taxon>
    </lineage>
</organism>
<accession>A0A6G1L8Q7</accession>